<proteinExistence type="predicted"/>
<evidence type="ECO:0000313" key="3">
    <source>
        <dbReference type="Proteomes" id="UP000249524"/>
    </source>
</evidence>
<reference evidence="2 3" key="1">
    <citation type="submission" date="2018-05" db="EMBL/GenBank/DDBJ databases">
        <authorList>
            <person name="Lanie J.A."/>
            <person name="Ng W.-L."/>
            <person name="Kazmierczak K.M."/>
            <person name="Andrzejewski T.M."/>
            <person name="Davidsen T.M."/>
            <person name="Wayne K.J."/>
            <person name="Tettelin H."/>
            <person name="Glass J.I."/>
            <person name="Rusch D."/>
            <person name="Podicherti R."/>
            <person name="Tsui H.-C.T."/>
            <person name="Winkler M.E."/>
        </authorList>
    </citation>
    <scope>NUCLEOTIDE SEQUENCE [LARGE SCALE GENOMIC DNA]</scope>
    <source>
        <strain evidence="2 3">BUT-10</strain>
    </source>
</reference>
<dbReference type="Gene3D" id="1.20.120.30">
    <property type="entry name" value="Aspartate receptor, ligand-binding domain"/>
    <property type="match status" value="1"/>
</dbReference>
<feature type="domain" description="Chemoreceptor zinc-binding" evidence="1">
    <location>
        <begin position="10"/>
        <end position="75"/>
    </location>
</feature>
<name>A0A328BH19_9CAUL</name>
<keyword evidence="3" id="KW-1185">Reference proteome</keyword>
<accession>A0A328BH19</accession>
<dbReference type="OrthoDB" id="7190795at2"/>
<dbReference type="Pfam" id="PF13682">
    <property type="entry name" value="CZB"/>
    <property type="match status" value="1"/>
</dbReference>
<evidence type="ECO:0000313" key="2">
    <source>
        <dbReference type="EMBL" id="RAK64438.1"/>
    </source>
</evidence>
<sequence>MNLDSAIAAHTEWKIKLRSAIERCEAVDAATIAADNCCELGRWLQGEGKRAHGASVMFSDLGTKHTAFHRAAGQVAREINARNYDAATQLLGAGTTYAAASSAVGVAISALKREIAKAA</sequence>
<dbReference type="RefSeq" id="WP_111276825.1">
    <property type="nucleotide sequence ID" value="NZ_QFYS01000006.1"/>
</dbReference>
<comment type="caution">
    <text evidence="2">The sequence shown here is derived from an EMBL/GenBank/DDBJ whole genome shotgun (WGS) entry which is preliminary data.</text>
</comment>
<dbReference type="EMBL" id="QFYS01000006">
    <property type="protein sequence ID" value="RAK64438.1"/>
    <property type="molecule type" value="Genomic_DNA"/>
</dbReference>
<gene>
    <name evidence="2" type="ORF">DJ019_14870</name>
</gene>
<dbReference type="AlphaFoldDB" id="A0A328BH19"/>
<dbReference type="Proteomes" id="UP000249524">
    <property type="component" value="Unassembled WGS sequence"/>
</dbReference>
<dbReference type="InterPro" id="IPR025991">
    <property type="entry name" value="Chemoreceptor_zinc-bind_dom"/>
</dbReference>
<evidence type="ECO:0000259" key="1">
    <source>
        <dbReference type="Pfam" id="PF13682"/>
    </source>
</evidence>
<protein>
    <submittedName>
        <fullName evidence="2">Chemotaxis protein</fullName>
    </submittedName>
</protein>
<organism evidence="2 3">
    <name type="scientific">Phenylobacterium kunshanense</name>
    <dbReference type="NCBI Taxonomy" id="1445034"/>
    <lineage>
        <taxon>Bacteria</taxon>
        <taxon>Pseudomonadati</taxon>
        <taxon>Pseudomonadota</taxon>
        <taxon>Alphaproteobacteria</taxon>
        <taxon>Caulobacterales</taxon>
        <taxon>Caulobacteraceae</taxon>
        <taxon>Phenylobacterium</taxon>
    </lineage>
</organism>